<dbReference type="RefSeq" id="WP_140959357.1">
    <property type="nucleotide sequence ID" value="NZ_VEVQ02000001.1"/>
</dbReference>
<dbReference type="EMBL" id="VEVQ02000001">
    <property type="protein sequence ID" value="NHN24368.1"/>
    <property type="molecule type" value="Genomic_DNA"/>
</dbReference>
<name>A0ABX0IKX2_9FLAO</name>
<feature type="chain" id="PRO_5047189662" description="Beta-lactamase-inhibitor-like PepSY-like domain-containing protein" evidence="1">
    <location>
        <begin position="19"/>
        <end position="154"/>
    </location>
</feature>
<organism evidence="2 3">
    <name type="scientific">Flavobacterium jejuense</name>
    <dbReference type="NCBI Taxonomy" id="1544455"/>
    <lineage>
        <taxon>Bacteria</taxon>
        <taxon>Pseudomonadati</taxon>
        <taxon>Bacteroidota</taxon>
        <taxon>Flavobacteriia</taxon>
        <taxon>Flavobacteriales</taxon>
        <taxon>Flavobacteriaceae</taxon>
        <taxon>Flavobacterium</taxon>
    </lineage>
</organism>
<feature type="signal peptide" evidence="1">
    <location>
        <begin position="1"/>
        <end position="18"/>
    </location>
</feature>
<dbReference type="Proteomes" id="UP000817854">
    <property type="component" value="Unassembled WGS sequence"/>
</dbReference>
<evidence type="ECO:0000313" key="3">
    <source>
        <dbReference type="Proteomes" id="UP000817854"/>
    </source>
</evidence>
<evidence type="ECO:0000313" key="2">
    <source>
        <dbReference type="EMBL" id="NHN24368.1"/>
    </source>
</evidence>
<comment type="caution">
    <text evidence="2">The sequence shown here is derived from an EMBL/GenBank/DDBJ whole genome shotgun (WGS) entry which is preliminary data.</text>
</comment>
<evidence type="ECO:0000256" key="1">
    <source>
        <dbReference type="SAM" id="SignalP"/>
    </source>
</evidence>
<sequence length="154" mass="17977">MRKIILSLVMCVSFISYAQEKISVPPHLKLNFEKEFKGAKDVSWSMFYRGKYRDQLRFEVEFLQGNSKYLVSYDKEDKIKAIEKSIAISSLKVPILEYLKRKYPTFEVNEASKITKDNGTEFYNVGIADSDNFFVLVFNDVGDFLYLTSLGERY</sequence>
<dbReference type="SUPFAM" id="SSF160574">
    <property type="entry name" value="BT0923-like"/>
    <property type="match status" value="1"/>
</dbReference>
<accession>A0ABX0IKX2</accession>
<reference evidence="3" key="1">
    <citation type="submission" date="2019-05" db="EMBL/GenBank/DDBJ databases">
        <title>Flavobacterium profundi sp. nov., isolated from a deep-sea seamount.</title>
        <authorList>
            <person name="Zhang D.-C."/>
        </authorList>
    </citation>
    <scope>NUCLEOTIDE SEQUENCE [LARGE SCALE GENOMIC DNA]</scope>
    <source>
        <strain evidence="3">EC11</strain>
    </source>
</reference>
<reference evidence="2 3" key="3">
    <citation type="submission" date="2020-02" db="EMBL/GenBank/DDBJ databases">
        <title>Flavobacterium profundi sp. nov., isolated from a deep-sea seamount.</title>
        <authorList>
            <person name="Zhang D.-C."/>
        </authorList>
    </citation>
    <scope>NUCLEOTIDE SEQUENCE [LARGE SCALE GENOMIC DNA]</scope>
    <source>
        <strain evidence="2 3">EC11</strain>
    </source>
</reference>
<proteinExistence type="predicted"/>
<evidence type="ECO:0008006" key="4">
    <source>
        <dbReference type="Google" id="ProtNLM"/>
    </source>
</evidence>
<dbReference type="Gene3D" id="3.10.450.360">
    <property type="match status" value="1"/>
</dbReference>
<keyword evidence="1" id="KW-0732">Signal</keyword>
<protein>
    <recommendedName>
        <fullName evidence="4">Beta-lactamase-inhibitor-like PepSY-like domain-containing protein</fullName>
    </recommendedName>
</protein>
<gene>
    <name evidence="2" type="ORF">FIA58_001660</name>
</gene>
<reference evidence="2 3" key="2">
    <citation type="submission" date="2019-05" db="EMBL/GenBank/DDBJ databases">
        <authorList>
            <person name="Lianzixin W."/>
        </authorList>
    </citation>
    <scope>NUCLEOTIDE SEQUENCE [LARGE SCALE GENOMIC DNA]</scope>
    <source>
        <strain evidence="2 3">EC11</strain>
    </source>
</reference>
<keyword evidence="3" id="KW-1185">Reference proteome</keyword>